<reference evidence="3" key="1">
    <citation type="submission" date="2024-05" db="EMBL/GenBank/DDBJ databases">
        <title>WGS of Aeromonas isolates.</title>
        <authorList>
            <person name="Lee H."/>
        </authorList>
    </citation>
    <scope>NUCLEOTIDE SEQUENCE</scope>
    <source>
        <strain evidence="3">SU58-3</strain>
    </source>
</reference>
<dbReference type="InterPro" id="IPR013097">
    <property type="entry name" value="Dabb"/>
</dbReference>
<proteinExistence type="predicted"/>
<sequence>MIRHILLITFKGEASPDDIAAVRAAFLAISHQVSGVLAVEWGQNDSPEGRAEGFTHSVLMTFADEAARQRYLPHPDHDALKAIFRPVLERIIVLDYTLQAGDAVAVGTLS</sequence>
<accession>A0ABT7Q0F6</accession>
<evidence type="ECO:0000256" key="1">
    <source>
        <dbReference type="ARBA" id="ARBA00011738"/>
    </source>
</evidence>
<dbReference type="InterPro" id="IPR011008">
    <property type="entry name" value="Dimeric_a/b-barrel"/>
</dbReference>
<protein>
    <submittedName>
        <fullName evidence="3">Dabb family protein</fullName>
    </submittedName>
</protein>
<comment type="subunit">
    <text evidence="1">Homodimer.</text>
</comment>
<keyword evidence="4" id="KW-1185">Reference proteome</keyword>
<evidence type="ECO:0000313" key="3">
    <source>
        <dbReference type="EMBL" id="MDM5072807.1"/>
    </source>
</evidence>
<gene>
    <name evidence="3" type="ORF">OB935_13310</name>
</gene>
<dbReference type="Proteomes" id="UP001168107">
    <property type="component" value="Unassembled WGS sequence"/>
</dbReference>
<evidence type="ECO:0000259" key="2">
    <source>
        <dbReference type="PROSITE" id="PS51502"/>
    </source>
</evidence>
<dbReference type="PROSITE" id="PS51502">
    <property type="entry name" value="S_R_A_B_BARREL"/>
    <property type="match status" value="1"/>
</dbReference>
<dbReference type="EMBL" id="JAOPLL010000006">
    <property type="protein sequence ID" value="MDM5072807.1"/>
    <property type="molecule type" value="Genomic_DNA"/>
</dbReference>
<dbReference type="PANTHER" id="PTHR33178">
    <property type="match status" value="1"/>
</dbReference>
<dbReference type="InterPro" id="IPR044662">
    <property type="entry name" value="HS1/DABB1-like"/>
</dbReference>
<evidence type="ECO:0000313" key="4">
    <source>
        <dbReference type="Proteomes" id="UP001168107"/>
    </source>
</evidence>
<dbReference type="RefSeq" id="WP_290018925.1">
    <property type="nucleotide sequence ID" value="NZ_JAOPLL010000006.1"/>
</dbReference>
<organism evidence="3 4">
    <name type="scientific">Aeromonas bestiarum</name>
    <dbReference type="NCBI Taxonomy" id="105751"/>
    <lineage>
        <taxon>Bacteria</taxon>
        <taxon>Pseudomonadati</taxon>
        <taxon>Pseudomonadota</taxon>
        <taxon>Gammaproteobacteria</taxon>
        <taxon>Aeromonadales</taxon>
        <taxon>Aeromonadaceae</taxon>
        <taxon>Aeromonas</taxon>
    </lineage>
</organism>
<dbReference type="Gene3D" id="3.30.70.100">
    <property type="match status" value="1"/>
</dbReference>
<name>A0ABT7Q0F6_9GAMM</name>
<feature type="domain" description="Stress-response A/B barrel" evidence="2">
    <location>
        <begin position="2"/>
        <end position="96"/>
    </location>
</feature>
<dbReference type="SMART" id="SM00886">
    <property type="entry name" value="Dabb"/>
    <property type="match status" value="1"/>
</dbReference>
<dbReference type="PANTHER" id="PTHR33178:SF10">
    <property type="entry name" value="STRESS-RESPONSE A_B BARREL DOMAIN-CONTAINING PROTEIN"/>
    <property type="match status" value="1"/>
</dbReference>
<dbReference type="SUPFAM" id="SSF54909">
    <property type="entry name" value="Dimeric alpha+beta barrel"/>
    <property type="match status" value="1"/>
</dbReference>
<comment type="caution">
    <text evidence="3">The sequence shown here is derived from an EMBL/GenBank/DDBJ whole genome shotgun (WGS) entry which is preliminary data.</text>
</comment>
<dbReference type="Pfam" id="PF07876">
    <property type="entry name" value="Dabb"/>
    <property type="match status" value="1"/>
</dbReference>